<dbReference type="Proteomes" id="UP001159364">
    <property type="component" value="Linkage Group LG04"/>
</dbReference>
<dbReference type="EMBL" id="JAIWQS010000004">
    <property type="protein sequence ID" value="KAJ8768168.1"/>
    <property type="molecule type" value="Genomic_DNA"/>
</dbReference>
<dbReference type="Pfam" id="PF13041">
    <property type="entry name" value="PPR_2"/>
    <property type="match status" value="2"/>
</dbReference>
<dbReference type="PROSITE" id="PS51375">
    <property type="entry name" value="PPR"/>
    <property type="match status" value="6"/>
</dbReference>
<dbReference type="AlphaFoldDB" id="A0AAV8TQQ3"/>
<evidence type="ECO:0000256" key="2">
    <source>
        <dbReference type="PROSITE-ProRule" id="PRU00708"/>
    </source>
</evidence>
<protein>
    <recommendedName>
        <fullName evidence="5">Pentatricopeptide repeat-containing protein</fullName>
    </recommendedName>
</protein>
<dbReference type="PANTHER" id="PTHR47926:SF524">
    <property type="entry name" value="(WILD MALAYSIAN BANANA) HYPOTHETICAL PROTEIN"/>
    <property type="match status" value="1"/>
</dbReference>
<evidence type="ECO:0008006" key="5">
    <source>
        <dbReference type="Google" id="ProtNLM"/>
    </source>
</evidence>
<dbReference type="FunFam" id="1.25.40.10:FF:001392">
    <property type="entry name" value="Pentatricopeptide repeat-containing protein, mitochondrial isoform A"/>
    <property type="match status" value="1"/>
</dbReference>
<keyword evidence="1" id="KW-0677">Repeat</keyword>
<keyword evidence="4" id="KW-1185">Reference proteome</keyword>
<dbReference type="NCBIfam" id="TIGR00756">
    <property type="entry name" value="PPR"/>
    <property type="match status" value="6"/>
</dbReference>
<dbReference type="GO" id="GO:0009451">
    <property type="term" value="P:RNA modification"/>
    <property type="evidence" value="ECO:0007669"/>
    <property type="project" value="InterPro"/>
</dbReference>
<gene>
    <name evidence="3" type="ORF">K2173_021108</name>
</gene>
<evidence type="ECO:0000256" key="1">
    <source>
        <dbReference type="ARBA" id="ARBA00022737"/>
    </source>
</evidence>
<dbReference type="FunFam" id="1.25.40.10:FF:000196">
    <property type="entry name" value="Pentatricopeptide repeat-containing protein At4g14850"/>
    <property type="match status" value="1"/>
</dbReference>
<reference evidence="3 4" key="1">
    <citation type="submission" date="2021-09" db="EMBL/GenBank/DDBJ databases">
        <title>Genomic insights and catalytic innovation underlie evolution of tropane alkaloids biosynthesis.</title>
        <authorList>
            <person name="Wang Y.-J."/>
            <person name="Tian T."/>
            <person name="Huang J.-P."/>
            <person name="Huang S.-X."/>
        </authorList>
    </citation>
    <scope>NUCLEOTIDE SEQUENCE [LARGE SCALE GENOMIC DNA]</scope>
    <source>
        <strain evidence="3">KIB-2018</strain>
        <tissue evidence="3">Leaf</tissue>
    </source>
</reference>
<feature type="repeat" description="PPR" evidence="2">
    <location>
        <begin position="217"/>
        <end position="247"/>
    </location>
</feature>
<feature type="repeat" description="PPR" evidence="2">
    <location>
        <begin position="619"/>
        <end position="649"/>
    </location>
</feature>
<feature type="repeat" description="PPR" evidence="2">
    <location>
        <begin position="583"/>
        <end position="618"/>
    </location>
</feature>
<dbReference type="InterPro" id="IPR002885">
    <property type="entry name" value="PPR_rpt"/>
</dbReference>
<dbReference type="SUPFAM" id="SSF48452">
    <property type="entry name" value="TPR-like"/>
    <property type="match status" value="1"/>
</dbReference>
<sequence length="779" mass="87174">MILGIIAHLSFKLSSCNGQRRASMYLPRFRSFHASKHACQLLDKSSHTRYSSVHHSMLSSLRRKLPLQALQSFKKELQYGAACNIDEVTVALALKASCGNLVLGTQTHCFAICSGFTSYVPVSNSLMNMYCKSGHFSEAVCVFERLGDPDIVSWNTVLSGFQSSEDALSFARRMNSTGVVFDAVTCTTILAFCSTHKEFLFGLQLHASILKFGLDGEVYVGNALISMYSRCGFIVEAREVFEEMPKRDFVSWNAMISGYTQEGFYGVEAIRMFIDMFKEGLELDHVSFTSAVSACGHARNLEFGKQIHGLSIKRGCAKHVSVANVLISTYSKCEVIEDAKLAFRHMDERNVVSWTTMISIDDEEALSLFQRMRLDGIYPNDVTFISLIHVITMEDLVKEGKMVHGFCLKTGFSSESSVCSSLTTMYSKFKFMQDSLKVFEELNHREITAWNALISGYAQNGYYQEAMYIFFSAHTESEPNQYTFGSMLNAIATAEEISLRQGQRCHSQIIKLGLDMDPIVSGALLDMYAKRGSISESERVFSGMFQRSQLAWTTIISAYARHGDYQSVMSQFEDMEREGVKPDSITFLSVLTACGRKGTVDRGRLLFDSMIKDYNIEPSPEHYSCMVDMLGRAGRLEEAEQLLSRIPSQPSLSILQSLLGACRTHGDVEMGKRIADALMDVEPNQSGSYVLMSNLYAEKGQWEKVAELRKGMREKGVKKEVGLSWVDVGKIDDSLSLHGFSSGDKSHPKQEEICKMAKFLGLEMKGLRDRDTKNITLES</sequence>
<evidence type="ECO:0000313" key="3">
    <source>
        <dbReference type="EMBL" id="KAJ8768168.1"/>
    </source>
</evidence>
<dbReference type="InterPro" id="IPR046848">
    <property type="entry name" value="E_motif"/>
</dbReference>
<feature type="repeat" description="PPR" evidence="2">
    <location>
        <begin position="685"/>
        <end position="719"/>
    </location>
</feature>
<feature type="repeat" description="PPR" evidence="2">
    <location>
        <begin position="248"/>
        <end position="283"/>
    </location>
</feature>
<dbReference type="InterPro" id="IPR046960">
    <property type="entry name" value="PPR_At4g14850-like_plant"/>
</dbReference>
<feature type="repeat" description="PPR" evidence="2">
    <location>
        <begin position="548"/>
        <end position="582"/>
    </location>
</feature>
<accession>A0AAV8TQQ3</accession>
<proteinExistence type="predicted"/>
<dbReference type="FunFam" id="1.25.40.10:FF:000573">
    <property type="entry name" value="Pentatricopeptide repeat-containing protein mitochondrial"/>
    <property type="match status" value="1"/>
</dbReference>
<dbReference type="FunFam" id="1.25.40.10:FF:000453">
    <property type="entry name" value="Pentatricopeptide repeat-containing protein mitochondrial"/>
    <property type="match status" value="1"/>
</dbReference>
<comment type="caution">
    <text evidence="3">The sequence shown here is derived from an EMBL/GenBank/DDBJ whole genome shotgun (WGS) entry which is preliminary data.</text>
</comment>
<dbReference type="PANTHER" id="PTHR47926">
    <property type="entry name" value="PENTATRICOPEPTIDE REPEAT-CONTAINING PROTEIN"/>
    <property type="match status" value="1"/>
</dbReference>
<dbReference type="Pfam" id="PF20431">
    <property type="entry name" value="E_motif"/>
    <property type="match status" value="1"/>
</dbReference>
<dbReference type="GO" id="GO:0003723">
    <property type="term" value="F:RNA binding"/>
    <property type="evidence" value="ECO:0007669"/>
    <property type="project" value="InterPro"/>
</dbReference>
<dbReference type="InterPro" id="IPR011990">
    <property type="entry name" value="TPR-like_helical_dom_sf"/>
</dbReference>
<evidence type="ECO:0000313" key="4">
    <source>
        <dbReference type="Proteomes" id="UP001159364"/>
    </source>
</evidence>
<organism evidence="3 4">
    <name type="scientific">Erythroxylum novogranatense</name>
    <dbReference type="NCBI Taxonomy" id="1862640"/>
    <lineage>
        <taxon>Eukaryota</taxon>
        <taxon>Viridiplantae</taxon>
        <taxon>Streptophyta</taxon>
        <taxon>Embryophyta</taxon>
        <taxon>Tracheophyta</taxon>
        <taxon>Spermatophyta</taxon>
        <taxon>Magnoliopsida</taxon>
        <taxon>eudicotyledons</taxon>
        <taxon>Gunneridae</taxon>
        <taxon>Pentapetalae</taxon>
        <taxon>rosids</taxon>
        <taxon>fabids</taxon>
        <taxon>Malpighiales</taxon>
        <taxon>Erythroxylaceae</taxon>
        <taxon>Erythroxylum</taxon>
    </lineage>
</organism>
<dbReference type="Gene3D" id="1.25.40.10">
    <property type="entry name" value="Tetratricopeptide repeat domain"/>
    <property type="match status" value="6"/>
</dbReference>
<name>A0AAV8TQQ3_9ROSI</name>
<dbReference type="Pfam" id="PF01535">
    <property type="entry name" value="PPR"/>
    <property type="match status" value="3"/>
</dbReference>